<dbReference type="GO" id="GO:0120159">
    <property type="term" value="F:rRNA pseudouridine synthase activity"/>
    <property type="evidence" value="ECO:0007669"/>
    <property type="project" value="UniProtKB-ARBA"/>
</dbReference>
<dbReference type="PROSITE" id="PS01149">
    <property type="entry name" value="PSI_RSU"/>
    <property type="match status" value="1"/>
</dbReference>
<dbReference type="PANTHER" id="PTHR47683:SF2">
    <property type="entry name" value="RNA-BINDING S4 DOMAIN-CONTAINING PROTEIN"/>
    <property type="match status" value="1"/>
</dbReference>
<organism evidence="7 8">
    <name type="scientific">Liquorilactobacillus mali KCTC 3596 = DSM 20444</name>
    <dbReference type="NCBI Taxonomy" id="1046596"/>
    <lineage>
        <taxon>Bacteria</taxon>
        <taxon>Bacillati</taxon>
        <taxon>Bacillota</taxon>
        <taxon>Bacilli</taxon>
        <taxon>Lactobacillales</taxon>
        <taxon>Lactobacillaceae</taxon>
        <taxon>Liquorilactobacillus</taxon>
    </lineage>
</organism>
<name>J1F1X1_9LACO</name>
<dbReference type="OrthoDB" id="9807213at2"/>
<evidence type="ECO:0000313" key="8">
    <source>
        <dbReference type="Proteomes" id="UP000050898"/>
    </source>
</evidence>
<keyword evidence="8" id="KW-1185">Reference proteome</keyword>
<evidence type="ECO:0000259" key="6">
    <source>
        <dbReference type="SMART" id="SM00363"/>
    </source>
</evidence>
<dbReference type="SUPFAM" id="SSF55174">
    <property type="entry name" value="Alpha-L RNA-binding motif"/>
    <property type="match status" value="1"/>
</dbReference>
<dbReference type="GO" id="GO:0003723">
    <property type="term" value="F:RNA binding"/>
    <property type="evidence" value="ECO:0007669"/>
    <property type="project" value="UniProtKB-KW"/>
</dbReference>
<dbReference type="PROSITE" id="PS50889">
    <property type="entry name" value="S4"/>
    <property type="match status" value="1"/>
</dbReference>
<dbReference type="EC" id="5.4.99.-" evidence="5"/>
<protein>
    <recommendedName>
        <fullName evidence="5">Pseudouridine synthase</fullName>
        <ecNumber evidence="5">5.4.99.-</ecNumber>
    </recommendedName>
</protein>
<reference evidence="7 8" key="1">
    <citation type="journal article" date="2015" name="Genome Announc.">
        <title>Expanding the biotechnology potential of lactobacilli through comparative genomics of 213 strains and associated genera.</title>
        <authorList>
            <person name="Sun Z."/>
            <person name="Harris H.M."/>
            <person name="McCann A."/>
            <person name="Guo C."/>
            <person name="Argimon S."/>
            <person name="Zhang W."/>
            <person name="Yang X."/>
            <person name="Jeffery I.B."/>
            <person name="Cooney J.C."/>
            <person name="Kagawa T.F."/>
            <person name="Liu W."/>
            <person name="Song Y."/>
            <person name="Salvetti E."/>
            <person name="Wrobel A."/>
            <person name="Rasinkangas P."/>
            <person name="Parkhill J."/>
            <person name="Rea M.C."/>
            <person name="O'Sullivan O."/>
            <person name="Ritari J."/>
            <person name="Douillard F.P."/>
            <person name="Paul Ross R."/>
            <person name="Yang R."/>
            <person name="Briner A.E."/>
            <person name="Felis G.E."/>
            <person name="de Vos W.M."/>
            <person name="Barrangou R."/>
            <person name="Klaenhammer T.R."/>
            <person name="Caufield P.W."/>
            <person name="Cui Y."/>
            <person name="Zhang H."/>
            <person name="O'Toole P.W."/>
        </authorList>
    </citation>
    <scope>NUCLEOTIDE SEQUENCE [LARGE SCALE GENOMIC DNA]</scope>
    <source>
        <strain evidence="7 8">DSM 20444</strain>
    </source>
</reference>
<dbReference type="SUPFAM" id="SSF55120">
    <property type="entry name" value="Pseudouridine synthase"/>
    <property type="match status" value="1"/>
</dbReference>
<dbReference type="InterPro" id="IPR002942">
    <property type="entry name" value="S4_RNA-bd"/>
</dbReference>
<dbReference type="RefSeq" id="WP_003690251.1">
    <property type="nucleotide sequence ID" value="NZ_AKKT01000135.1"/>
</dbReference>
<evidence type="ECO:0000256" key="4">
    <source>
        <dbReference type="PROSITE-ProRule" id="PRU00182"/>
    </source>
</evidence>
<dbReference type="SMART" id="SM00363">
    <property type="entry name" value="S4"/>
    <property type="match status" value="1"/>
</dbReference>
<dbReference type="Pfam" id="PF00849">
    <property type="entry name" value="PseudoU_synth_2"/>
    <property type="match status" value="1"/>
</dbReference>
<evidence type="ECO:0000256" key="1">
    <source>
        <dbReference type="ARBA" id="ARBA00008348"/>
    </source>
</evidence>
<comment type="caution">
    <text evidence="7">The sequence shown here is derived from an EMBL/GenBank/DDBJ whole genome shotgun (WGS) entry which is preliminary data.</text>
</comment>
<dbReference type="Gene3D" id="3.30.70.1560">
    <property type="entry name" value="Alpha-L RNA-binding motif"/>
    <property type="match status" value="1"/>
</dbReference>
<evidence type="ECO:0000256" key="5">
    <source>
        <dbReference type="RuleBase" id="RU003887"/>
    </source>
</evidence>
<dbReference type="CDD" id="cd00165">
    <property type="entry name" value="S4"/>
    <property type="match status" value="1"/>
</dbReference>
<dbReference type="FunFam" id="3.30.70.1560:FF:000001">
    <property type="entry name" value="Pseudouridine synthase"/>
    <property type="match status" value="1"/>
</dbReference>
<dbReference type="InterPro" id="IPR036986">
    <property type="entry name" value="S4_RNA-bd_sf"/>
</dbReference>
<dbReference type="PANTHER" id="PTHR47683">
    <property type="entry name" value="PSEUDOURIDINE SYNTHASE FAMILY PROTEIN-RELATED"/>
    <property type="match status" value="1"/>
</dbReference>
<dbReference type="NCBIfam" id="TIGR00093">
    <property type="entry name" value="pseudouridine synthase"/>
    <property type="match status" value="1"/>
</dbReference>
<dbReference type="GeneID" id="98316398"/>
<dbReference type="EMBL" id="AYYH01000023">
    <property type="protein sequence ID" value="KRN09558.1"/>
    <property type="molecule type" value="Genomic_DNA"/>
</dbReference>
<dbReference type="GO" id="GO:0005829">
    <property type="term" value="C:cytosol"/>
    <property type="evidence" value="ECO:0007669"/>
    <property type="project" value="UniProtKB-ARBA"/>
</dbReference>
<keyword evidence="3 5" id="KW-0413">Isomerase</keyword>
<dbReference type="InterPro" id="IPR006145">
    <property type="entry name" value="PsdUridine_synth_RsuA/RluA"/>
</dbReference>
<dbReference type="InterPro" id="IPR042092">
    <property type="entry name" value="PsdUridine_s_RsuA/RluB/E/F_cat"/>
</dbReference>
<evidence type="ECO:0000256" key="3">
    <source>
        <dbReference type="ARBA" id="ARBA00023235"/>
    </source>
</evidence>
<feature type="domain" description="RNA-binding S4" evidence="6">
    <location>
        <begin position="15"/>
        <end position="76"/>
    </location>
</feature>
<dbReference type="PATRIC" id="fig|1046596.6.peg.1047"/>
<dbReference type="CDD" id="cd02870">
    <property type="entry name" value="PseudoU_synth_RsuA_like"/>
    <property type="match status" value="1"/>
</dbReference>
<dbReference type="InterPro" id="IPR020094">
    <property type="entry name" value="TruA/RsuA/RluB/E/F_N"/>
</dbReference>
<evidence type="ECO:0000256" key="2">
    <source>
        <dbReference type="ARBA" id="ARBA00022884"/>
    </source>
</evidence>
<dbReference type="FunFam" id="3.10.290.10:FF:000003">
    <property type="entry name" value="Pseudouridine synthase"/>
    <property type="match status" value="1"/>
</dbReference>
<comment type="similarity">
    <text evidence="1 5">Belongs to the pseudouridine synthase RsuA family.</text>
</comment>
<accession>J1F1X1</accession>
<dbReference type="InterPro" id="IPR000748">
    <property type="entry name" value="PsdUridine_synth_RsuA/RluB/E/F"/>
</dbReference>
<dbReference type="InterPro" id="IPR020103">
    <property type="entry name" value="PsdUridine_synth_cat_dom_sf"/>
</dbReference>
<gene>
    <name evidence="7" type="ORF">FD00_GL000968</name>
</gene>
<dbReference type="InterPro" id="IPR018496">
    <property type="entry name" value="PsdUridine_synth_RsuA/RluB_CS"/>
</dbReference>
<dbReference type="FunFam" id="3.30.70.580:FF:000005">
    <property type="entry name" value="Pseudouridine synthase"/>
    <property type="match status" value="1"/>
</dbReference>
<keyword evidence="2 4" id="KW-0694">RNA-binding</keyword>
<dbReference type="InterPro" id="IPR050343">
    <property type="entry name" value="RsuA_PseudoU_synthase"/>
</dbReference>
<dbReference type="AlphaFoldDB" id="J1F1X1"/>
<dbReference type="Gene3D" id="3.30.70.580">
    <property type="entry name" value="Pseudouridine synthase I, catalytic domain, N-terminal subdomain"/>
    <property type="match status" value="1"/>
</dbReference>
<evidence type="ECO:0000313" key="7">
    <source>
        <dbReference type="EMBL" id="KRN09558.1"/>
    </source>
</evidence>
<dbReference type="Proteomes" id="UP000050898">
    <property type="component" value="Unassembled WGS sequence"/>
</dbReference>
<proteinExistence type="inferred from homology"/>
<sequence length="249" mass="27903">MANEKIGETNMESNERLQKVMANAGVASRRASEKMILDGKVSVNGKVIKELGTKVSSNDIVVVAGKTLDTEKKVYFLFYKPRGVITAVSDDKGRKVVTDYFKNIEQRIYPVGRLDYDTSGLLLMTNDGDLANKLMHPKNKVDKTYVAKVSGIPENEDFKKLRLGVMIEGKKTAPAKARLLSADQKKKKALVSLVIHEGRYHQVKKMFDAIGHPVEKLKRETYGFLTLDGLTSGDYRELTHDEVLRLKSK</sequence>
<dbReference type="GO" id="GO:0000455">
    <property type="term" value="P:enzyme-directed rRNA pseudouridine synthesis"/>
    <property type="evidence" value="ECO:0007669"/>
    <property type="project" value="UniProtKB-ARBA"/>
</dbReference>
<dbReference type="Gene3D" id="3.10.290.10">
    <property type="entry name" value="RNA-binding S4 domain"/>
    <property type="match status" value="1"/>
</dbReference>
<dbReference type="Pfam" id="PF01479">
    <property type="entry name" value="S4"/>
    <property type="match status" value="1"/>
</dbReference>